<evidence type="ECO:0000256" key="3">
    <source>
        <dbReference type="ARBA" id="ARBA00023163"/>
    </source>
</evidence>
<keyword evidence="3" id="KW-0804">Transcription</keyword>
<proteinExistence type="predicted"/>
<dbReference type="InterPro" id="IPR036898">
    <property type="entry name" value="RNA_pol_Rpb7-like_N_sf"/>
</dbReference>
<gene>
    <name evidence="4" type="ORF">ENUP19_0298G0008</name>
</gene>
<reference evidence="4 5" key="1">
    <citation type="journal article" date="2019" name="PLoS Negl. Trop. Dis.">
        <title>Whole genome sequencing of Entamoeba nuttalli reveals mammalian host-related molecular signatures and a novel octapeptide-repeat surface protein.</title>
        <authorList>
            <person name="Tanaka M."/>
            <person name="Makiuchi T."/>
            <person name="Komiyama T."/>
            <person name="Shiina T."/>
            <person name="Osaki K."/>
            <person name="Tachibana H."/>
        </authorList>
    </citation>
    <scope>NUCLEOTIDE SEQUENCE [LARGE SCALE GENOMIC DNA]</scope>
    <source>
        <strain evidence="4 5">P19-061405</strain>
    </source>
</reference>
<organism evidence="4 5">
    <name type="scientific">Entamoeba nuttalli</name>
    <dbReference type="NCBI Taxonomy" id="412467"/>
    <lineage>
        <taxon>Eukaryota</taxon>
        <taxon>Amoebozoa</taxon>
        <taxon>Evosea</taxon>
        <taxon>Archamoebae</taxon>
        <taxon>Mastigamoebida</taxon>
        <taxon>Entamoebidae</taxon>
        <taxon>Entamoeba</taxon>
    </lineage>
</organism>
<dbReference type="Gene3D" id="3.30.1490.120">
    <property type="entry name" value="RNA polymerase Rpb7-like, N-terminal domain"/>
    <property type="match status" value="1"/>
</dbReference>
<keyword evidence="5" id="KW-1185">Reference proteome</keyword>
<comment type="caution">
    <text evidence="4">The sequence shown here is derived from an EMBL/GenBank/DDBJ whole genome shotgun (WGS) entry which is preliminary data.</text>
</comment>
<protein>
    <submittedName>
        <fullName evidence="4">Uncharacterized protein</fullName>
    </submittedName>
</protein>
<dbReference type="InterPro" id="IPR045113">
    <property type="entry name" value="Rpb7-like"/>
</dbReference>
<accession>A0ABQ0DUM7</accession>
<dbReference type="EMBL" id="BAAFRS010000298">
    <property type="protein sequence ID" value="GAB1226554.1"/>
    <property type="molecule type" value="Genomic_DNA"/>
</dbReference>
<comment type="subcellular location">
    <subcellularLocation>
        <location evidence="1">Nucleus</location>
    </subcellularLocation>
</comment>
<evidence type="ECO:0000256" key="1">
    <source>
        <dbReference type="ARBA" id="ARBA00004123"/>
    </source>
</evidence>
<keyword evidence="2" id="KW-0240">DNA-directed RNA polymerase</keyword>
<evidence type="ECO:0000313" key="5">
    <source>
        <dbReference type="Proteomes" id="UP001628156"/>
    </source>
</evidence>
<evidence type="ECO:0000256" key="2">
    <source>
        <dbReference type="ARBA" id="ARBA00022478"/>
    </source>
</evidence>
<dbReference type="Proteomes" id="UP001628156">
    <property type="component" value="Unassembled WGS sequence"/>
</dbReference>
<dbReference type="PANTHER" id="PTHR12709:SF1">
    <property type="entry name" value="DNA-DIRECTED RNA POLYMERASE III SUBUNIT RPC8"/>
    <property type="match status" value="1"/>
</dbReference>
<dbReference type="PANTHER" id="PTHR12709">
    <property type="entry name" value="DNA-DIRECTED RNA POLYMERASE II, III"/>
    <property type="match status" value="1"/>
</dbReference>
<evidence type="ECO:0000313" key="4">
    <source>
        <dbReference type="EMBL" id="GAB1226554.1"/>
    </source>
</evidence>
<sequence length="212" mass="24283">MKVKQISLEETTEAISNFIEELRTRPTTNISILSKYDILLNGLRASPENEKTPFIDCELPFSISLYPHHLKNIKGSIQEIIDSYLLTSYVNGTFQGIIMSYKNFKVPEKTKTSFDSGILTIRLKLNCIVFRPVINTYLIATVCQKSFDHIALLVYGIFNVKVSTDLVRERLSPKLQIDVLTRFKIRGMNFNHNPPIIEGEMNDSHCKILKVE</sequence>
<name>A0ABQ0DUM7_9EUKA</name>